<dbReference type="AlphaFoldDB" id="A0AAV4TX23"/>
<gene>
    <name evidence="2" type="ORF">CEXT_569141</name>
</gene>
<reference evidence="2 3" key="1">
    <citation type="submission" date="2021-06" db="EMBL/GenBank/DDBJ databases">
        <title>Caerostris extrusa draft genome.</title>
        <authorList>
            <person name="Kono N."/>
            <person name="Arakawa K."/>
        </authorList>
    </citation>
    <scope>NUCLEOTIDE SEQUENCE [LARGE SCALE GENOMIC DNA]</scope>
</reference>
<protein>
    <submittedName>
        <fullName evidence="2">Uncharacterized protein</fullName>
    </submittedName>
</protein>
<accession>A0AAV4TX23</accession>
<feature type="transmembrane region" description="Helical" evidence="1">
    <location>
        <begin position="38"/>
        <end position="56"/>
    </location>
</feature>
<evidence type="ECO:0000313" key="2">
    <source>
        <dbReference type="EMBL" id="GIY50235.1"/>
    </source>
</evidence>
<dbReference type="Proteomes" id="UP001054945">
    <property type="component" value="Unassembled WGS sequence"/>
</dbReference>
<feature type="transmembrane region" description="Helical" evidence="1">
    <location>
        <begin position="5"/>
        <end position="26"/>
    </location>
</feature>
<sequence>MRFGIYDATMLVCFCCLVPFGVYWASKLPWTRDPTNCDLFPMAVLIWCCLLTTKLVNSWKLHRITEEVFSDFEKVTGLENNAVVLSILRYLNTMG</sequence>
<proteinExistence type="predicted"/>
<evidence type="ECO:0000313" key="3">
    <source>
        <dbReference type="Proteomes" id="UP001054945"/>
    </source>
</evidence>
<keyword evidence="1" id="KW-1133">Transmembrane helix</keyword>
<organism evidence="2 3">
    <name type="scientific">Caerostris extrusa</name>
    <name type="common">Bark spider</name>
    <name type="synonym">Caerostris bankana</name>
    <dbReference type="NCBI Taxonomy" id="172846"/>
    <lineage>
        <taxon>Eukaryota</taxon>
        <taxon>Metazoa</taxon>
        <taxon>Ecdysozoa</taxon>
        <taxon>Arthropoda</taxon>
        <taxon>Chelicerata</taxon>
        <taxon>Arachnida</taxon>
        <taxon>Araneae</taxon>
        <taxon>Araneomorphae</taxon>
        <taxon>Entelegynae</taxon>
        <taxon>Araneoidea</taxon>
        <taxon>Araneidae</taxon>
        <taxon>Caerostris</taxon>
    </lineage>
</organism>
<dbReference type="EMBL" id="BPLR01011956">
    <property type="protein sequence ID" value="GIY50235.1"/>
    <property type="molecule type" value="Genomic_DNA"/>
</dbReference>
<keyword evidence="1" id="KW-0472">Membrane</keyword>
<keyword evidence="1" id="KW-0812">Transmembrane</keyword>
<name>A0AAV4TX23_CAEEX</name>
<keyword evidence="3" id="KW-1185">Reference proteome</keyword>
<comment type="caution">
    <text evidence="2">The sequence shown here is derived from an EMBL/GenBank/DDBJ whole genome shotgun (WGS) entry which is preliminary data.</text>
</comment>
<evidence type="ECO:0000256" key="1">
    <source>
        <dbReference type="SAM" id="Phobius"/>
    </source>
</evidence>